<sequence length="390" mass="44380">MTIQRIGLPLARRIALAAQGFAQPRPNAVQKGHLRRVLDRLALHQIDSVNVLARAHYLPAFSRLGAYDRALFDRAAWGPRRERRVFEYWAHEASLLPMDLFPLLRWRMERADRGMAGYKGMRLFAGERRAEAMALLERIRAEGPMAASEFESSRTGWWEWSESKRILEWLFYAGHITTATRRRSFERVYDLTERVIPQAVMALPPVPEAEAHRALILRSAKALGIATAGELRDYFRLGPEETRTAIAELVEDGALLPVAVDGWPAAYIDPEARKPRRIDAAALLAPFDPIVWERARAERLFGFRYRIEIYVPAELRQHGYYVLPFLLGDTLVARVDLKADRQARMLRVHAIHVEQGAPDGTVEALETELSALAGWLDLDGVTRPDIVDHE</sequence>
<dbReference type="RefSeq" id="WP_060601263.1">
    <property type="nucleotide sequence ID" value="NZ_FQZC01000001.1"/>
</dbReference>
<evidence type="ECO:0008006" key="3">
    <source>
        <dbReference type="Google" id="ProtNLM"/>
    </source>
</evidence>
<dbReference type="Pfam" id="PF06224">
    <property type="entry name" value="AlkZ-like"/>
    <property type="match status" value="1"/>
</dbReference>
<organism evidence="1 2">
    <name type="scientific">Aureimonas altamirensis DSM 21988</name>
    <dbReference type="NCBI Taxonomy" id="1121026"/>
    <lineage>
        <taxon>Bacteria</taxon>
        <taxon>Pseudomonadati</taxon>
        <taxon>Pseudomonadota</taxon>
        <taxon>Alphaproteobacteria</taxon>
        <taxon>Hyphomicrobiales</taxon>
        <taxon>Aurantimonadaceae</taxon>
        <taxon>Aureimonas</taxon>
    </lineage>
</organism>
<proteinExistence type="predicted"/>
<keyword evidence="2" id="KW-1185">Reference proteome</keyword>
<dbReference type="Proteomes" id="UP000184290">
    <property type="component" value="Unassembled WGS sequence"/>
</dbReference>
<evidence type="ECO:0000313" key="2">
    <source>
        <dbReference type="Proteomes" id="UP000184290"/>
    </source>
</evidence>
<protein>
    <recommendedName>
        <fullName evidence="3">Winged helix-turn-helix domain-containing protein</fullName>
    </recommendedName>
</protein>
<dbReference type="EMBL" id="FQZC01000001">
    <property type="protein sequence ID" value="SHI62307.1"/>
    <property type="molecule type" value="Genomic_DNA"/>
</dbReference>
<reference evidence="1 2" key="1">
    <citation type="submission" date="2016-11" db="EMBL/GenBank/DDBJ databases">
        <authorList>
            <person name="Varghese N."/>
            <person name="Submissions S."/>
        </authorList>
    </citation>
    <scope>NUCLEOTIDE SEQUENCE [LARGE SCALE GENOMIC DNA]</scope>
    <source>
        <strain evidence="1 2">DSM 21988</strain>
    </source>
</reference>
<dbReference type="PANTHER" id="PTHR30528">
    <property type="entry name" value="CYTOPLASMIC PROTEIN"/>
    <property type="match status" value="1"/>
</dbReference>
<comment type="caution">
    <text evidence="1">The sequence shown here is derived from an EMBL/GenBank/DDBJ whole genome shotgun (WGS) entry which is preliminary data.</text>
</comment>
<gene>
    <name evidence="1" type="ORF">SAMN02745911_0684</name>
</gene>
<evidence type="ECO:0000313" key="1">
    <source>
        <dbReference type="EMBL" id="SHI62307.1"/>
    </source>
</evidence>
<dbReference type="InterPro" id="IPR009351">
    <property type="entry name" value="AlkZ-like"/>
</dbReference>
<name>A0ABY1I5B5_9HYPH</name>
<dbReference type="PANTHER" id="PTHR30528:SF0">
    <property type="entry name" value="CYTOPLASMIC PROTEIN"/>
    <property type="match status" value="1"/>
</dbReference>
<accession>A0ABY1I5B5</accession>